<dbReference type="EMBL" id="JANPWB010000011">
    <property type="protein sequence ID" value="KAJ1125953.1"/>
    <property type="molecule type" value="Genomic_DNA"/>
</dbReference>
<name>A0AAV7PJL4_PLEWA</name>
<comment type="caution">
    <text evidence="1">The sequence shown here is derived from an EMBL/GenBank/DDBJ whole genome shotgun (WGS) entry which is preliminary data.</text>
</comment>
<reference evidence="1" key="1">
    <citation type="journal article" date="2022" name="bioRxiv">
        <title>Sequencing and chromosome-scale assembly of the giantPleurodeles waltlgenome.</title>
        <authorList>
            <person name="Brown T."/>
            <person name="Elewa A."/>
            <person name="Iarovenko S."/>
            <person name="Subramanian E."/>
            <person name="Araus A.J."/>
            <person name="Petzold A."/>
            <person name="Susuki M."/>
            <person name="Suzuki K.-i.T."/>
            <person name="Hayashi T."/>
            <person name="Toyoda A."/>
            <person name="Oliveira C."/>
            <person name="Osipova E."/>
            <person name="Leigh N.D."/>
            <person name="Simon A."/>
            <person name="Yun M.H."/>
        </authorList>
    </citation>
    <scope>NUCLEOTIDE SEQUENCE</scope>
    <source>
        <strain evidence="1">20211129_DDA</strain>
        <tissue evidence="1">Liver</tissue>
    </source>
</reference>
<dbReference type="InterPro" id="IPR042566">
    <property type="entry name" value="L1_C"/>
</dbReference>
<dbReference type="Proteomes" id="UP001066276">
    <property type="component" value="Chromosome 7"/>
</dbReference>
<protein>
    <submittedName>
        <fullName evidence="1">Uncharacterized protein</fullName>
    </submittedName>
</protein>
<proteinExistence type="predicted"/>
<evidence type="ECO:0000313" key="2">
    <source>
        <dbReference type="Proteomes" id="UP001066276"/>
    </source>
</evidence>
<dbReference type="Gene3D" id="3.30.250.20">
    <property type="entry name" value="L1 transposable element, C-terminal domain"/>
    <property type="match status" value="1"/>
</dbReference>
<gene>
    <name evidence="1" type="ORF">NDU88_004366</name>
</gene>
<sequence length="89" mass="10228">MDGYEIRIEADYSRETNKCRKGFLVLGPKMRQLEVKYGLFEPARLWVTKNGVSKDFCDPGDLQIFLDGLKPQSMDTMTPDRPLRPSSDN</sequence>
<accession>A0AAV7PJL4</accession>
<evidence type="ECO:0000313" key="1">
    <source>
        <dbReference type="EMBL" id="KAJ1125953.1"/>
    </source>
</evidence>
<keyword evidence="2" id="KW-1185">Reference proteome</keyword>
<dbReference type="AlphaFoldDB" id="A0AAV7PJL4"/>
<organism evidence="1 2">
    <name type="scientific">Pleurodeles waltl</name>
    <name type="common">Iberian ribbed newt</name>
    <dbReference type="NCBI Taxonomy" id="8319"/>
    <lineage>
        <taxon>Eukaryota</taxon>
        <taxon>Metazoa</taxon>
        <taxon>Chordata</taxon>
        <taxon>Craniata</taxon>
        <taxon>Vertebrata</taxon>
        <taxon>Euteleostomi</taxon>
        <taxon>Amphibia</taxon>
        <taxon>Batrachia</taxon>
        <taxon>Caudata</taxon>
        <taxon>Salamandroidea</taxon>
        <taxon>Salamandridae</taxon>
        <taxon>Pleurodelinae</taxon>
        <taxon>Pleurodeles</taxon>
    </lineage>
</organism>